<proteinExistence type="predicted"/>
<protein>
    <submittedName>
        <fullName evidence="1">Uncharacterized protein</fullName>
    </submittedName>
</protein>
<keyword evidence="2" id="KW-1185">Reference proteome</keyword>
<dbReference type="OrthoDB" id="10428121at2759"/>
<gene>
    <name evidence="1" type="ORF">TNIN_8991</name>
</gene>
<name>A0A8X6YHL6_9ARAC</name>
<evidence type="ECO:0000313" key="2">
    <source>
        <dbReference type="Proteomes" id="UP000886998"/>
    </source>
</evidence>
<dbReference type="Proteomes" id="UP000886998">
    <property type="component" value="Unassembled WGS sequence"/>
</dbReference>
<dbReference type="EMBL" id="BMAV01018638">
    <property type="protein sequence ID" value="GFY71146.1"/>
    <property type="molecule type" value="Genomic_DNA"/>
</dbReference>
<reference evidence="1" key="1">
    <citation type="submission" date="2020-08" db="EMBL/GenBank/DDBJ databases">
        <title>Multicomponent nature underlies the extraordinary mechanical properties of spider dragline silk.</title>
        <authorList>
            <person name="Kono N."/>
            <person name="Nakamura H."/>
            <person name="Mori M."/>
            <person name="Yoshida Y."/>
            <person name="Ohtoshi R."/>
            <person name="Malay A.D."/>
            <person name="Moran D.A.P."/>
            <person name="Tomita M."/>
            <person name="Numata K."/>
            <person name="Arakawa K."/>
        </authorList>
    </citation>
    <scope>NUCLEOTIDE SEQUENCE</scope>
</reference>
<sequence length="89" mass="10304">MSEILIRIVIDLWPRFETDVMENFQSQRGQAGLRVKSNVRYCDVTLSFPRDRPVETKERDLSDMGQCEGSFVSVLGINFPCFCRRVVSK</sequence>
<comment type="caution">
    <text evidence="1">The sequence shown here is derived from an EMBL/GenBank/DDBJ whole genome shotgun (WGS) entry which is preliminary data.</text>
</comment>
<accession>A0A8X6YHL6</accession>
<evidence type="ECO:0000313" key="1">
    <source>
        <dbReference type="EMBL" id="GFY71146.1"/>
    </source>
</evidence>
<dbReference type="AlphaFoldDB" id="A0A8X6YHL6"/>
<organism evidence="1 2">
    <name type="scientific">Trichonephila inaurata madagascariensis</name>
    <dbReference type="NCBI Taxonomy" id="2747483"/>
    <lineage>
        <taxon>Eukaryota</taxon>
        <taxon>Metazoa</taxon>
        <taxon>Ecdysozoa</taxon>
        <taxon>Arthropoda</taxon>
        <taxon>Chelicerata</taxon>
        <taxon>Arachnida</taxon>
        <taxon>Araneae</taxon>
        <taxon>Araneomorphae</taxon>
        <taxon>Entelegynae</taxon>
        <taxon>Araneoidea</taxon>
        <taxon>Nephilidae</taxon>
        <taxon>Trichonephila</taxon>
        <taxon>Trichonephila inaurata</taxon>
    </lineage>
</organism>